<dbReference type="PANTHER" id="PTHR46586:SF3">
    <property type="entry name" value="ANKYRIN REPEAT-CONTAINING PROTEIN"/>
    <property type="match status" value="1"/>
</dbReference>
<evidence type="ECO:0008006" key="3">
    <source>
        <dbReference type="Google" id="ProtNLM"/>
    </source>
</evidence>
<name>D3BP23_HETP5</name>
<dbReference type="InterPro" id="IPR052050">
    <property type="entry name" value="SecEffector_AnkRepeat"/>
</dbReference>
<dbReference type="PANTHER" id="PTHR46586">
    <property type="entry name" value="ANKYRIN REPEAT-CONTAINING PROTEIN"/>
    <property type="match status" value="1"/>
</dbReference>
<dbReference type="SUPFAM" id="SSF48403">
    <property type="entry name" value="Ankyrin repeat"/>
    <property type="match status" value="1"/>
</dbReference>
<sequence>MNKDIFISLIFKNKIINKYIFDRVYEINRLYQDENQCYKWSTIIKSPNLMITFGYFGILKIFYDKKIKSILSKSRYNFLYGHGIQFMEAARVGRLDILKYLINIFKINERIKEDRYEKEFQTILIKAIYLIESVDYKWDYARAYTESPKSKNVAMVEYLANKYDNHSDQKCKVYIFDKAGKYANTDVIQWLITNRPEERKNNRMLYLAVCKENLEVVRYILQLDSPLDSKSQGLYAHAAAKNNLEIMKLLHQYNIPKDTTSSSALVSLAVENNNLEMMIWVAETFTDALRYPKKLMETATKNNNLGMVKWLAENTSIQYPDNHQYCCNVMIKWIFENRVEIYPKGYSQQRYLQIKRWF</sequence>
<evidence type="ECO:0000313" key="1">
    <source>
        <dbReference type="EMBL" id="EFA77033.1"/>
    </source>
</evidence>
<evidence type="ECO:0000313" key="2">
    <source>
        <dbReference type="Proteomes" id="UP000001396"/>
    </source>
</evidence>
<accession>D3BP23</accession>
<comment type="caution">
    <text evidence="1">The sequence shown here is derived from an EMBL/GenBank/DDBJ whole genome shotgun (WGS) entry which is preliminary data.</text>
</comment>
<organism evidence="1 2">
    <name type="scientific">Heterostelium pallidum (strain ATCC 26659 / Pp 5 / PN500)</name>
    <name type="common">Cellular slime mold</name>
    <name type="synonym">Polysphondylium pallidum</name>
    <dbReference type="NCBI Taxonomy" id="670386"/>
    <lineage>
        <taxon>Eukaryota</taxon>
        <taxon>Amoebozoa</taxon>
        <taxon>Evosea</taxon>
        <taxon>Eumycetozoa</taxon>
        <taxon>Dictyostelia</taxon>
        <taxon>Acytosteliales</taxon>
        <taxon>Acytosteliaceae</taxon>
        <taxon>Heterostelium</taxon>
    </lineage>
</organism>
<dbReference type="RefSeq" id="XP_020429163.1">
    <property type="nucleotide sequence ID" value="XM_020580576.1"/>
</dbReference>
<reference evidence="1 2" key="1">
    <citation type="journal article" date="2011" name="Genome Res.">
        <title>Phylogeny-wide analysis of social amoeba genomes highlights ancient origins for complex intercellular communication.</title>
        <authorList>
            <person name="Heidel A.J."/>
            <person name="Lawal H.M."/>
            <person name="Felder M."/>
            <person name="Schilde C."/>
            <person name="Helps N.R."/>
            <person name="Tunggal B."/>
            <person name="Rivero F."/>
            <person name="John U."/>
            <person name="Schleicher M."/>
            <person name="Eichinger L."/>
            <person name="Platzer M."/>
            <person name="Noegel A.A."/>
            <person name="Schaap P."/>
            <person name="Gloeckner G."/>
        </authorList>
    </citation>
    <scope>NUCLEOTIDE SEQUENCE [LARGE SCALE GENOMIC DNA]</scope>
    <source>
        <strain evidence="2">ATCC 26659 / Pp 5 / PN500</strain>
    </source>
</reference>
<dbReference type="InterPro" id="IPR036770">
    <property type="entry name" value="Ankyrin_rpt-contain_sf"/>
</dbReference>
<protein>
    <recommendedName>
        <fullName evidence="3">Ankyrin repeat protein</fullName>
    </recommendedName>
</protein>
<dbReference type="EMBL" id="ADBJ01000044">
    <property type="protein sequence ID" value="EFA77033.1"/>
    <property type="molecule type" value="Genomic_DNA"/>
</dbReference>
<keyword evidence="2" id="KW-1185">Reference proteome</keyword>
<dbReference type="AlphaFoldDB" id="D3BP23"/>
<dbReference type="Proteomes" id="UP000001396">
    <property type="component" value="Unassembled WGS sequence"/>
</dbReference>
<proteinExistence type="predicted"/>
<dbReference type="Gene3D" id="1.25.40.20">
    <property type="entry name" value="Ankyrin repeat-containing domain"/>
    <property type="match status" value="1"/>
</dbReference>
<gene>
    <name evidence="1" type="ORF">PPL_09786</name>
</gene>
<dbReference type="InParanoid" id="D3BP23"/>
<dbReference type="GeneID" id="31365259"/>